<dbReference type="Pfam" id="PF05954">
    <property type="entry name" value="Phage_GPD"/>
    <property type="match status" value="1"/>
</dbReference>
<dbReference type="SUPFAM" id="SSF69279">
    <property type="entry name" value="Phage tail proteins"/>
    <property type="match status" value="1"/>
</dbReference>
<keyword evidence="3" id="KW-1185">Reference proteome</keyword>
<evidence type="ECO:0000313" key="2">
    <source>
        <dbReference type="EMBL" id="KEQ23184.1"/>
    </source>
</evidence>
<dbReference type="Gene3D" id="3.55.50.10">
    <property type="entry name" value="Baseplate protein-like domains"/>
    <property type="match status" value="1"/>
</dbReference>
<dbReference type="InterPro" id="IPR006531">
    <property type="entry name" value="Gp5/Vgr_OB"/>
</dbReference>
<dbReference type="eggNOG" id="COG3501">
    <property type="taxonomic scope" value="Bacteria"/>
</dbReference>
<dbReference type="RefSeq" id="WP_036689233.1">
    <property type="nucleotide sequence ID" value="NZ_JNVM01000024.1"/>
</dbReference>
<name>A0A081NXL1_9BACL</name>
<evidence type="ECO:0000313" key="3">
    <source>
        <dbReference type="Proteomes" id="UP000028123"/>
    </source>
</evidence>
<sequence length="475" mass="53811">MSSNLITYDQLEITPYQFSRLSELRIEQQLNEHARLTLTGIVPEQLQDSYVDTTSLHTPIEVRQRLADDYATLFSGIVTNVRMKKIGEVYSIEIEAASYTYLLDVQPHNQSFQHRSMTYGQVLERVISSYPDADVMDLASGGQTLGQFVLQYQETDWQFLKRMASRFHTYLVPVPYFAAPKFVFGIPEGKWKGNLDVHSFTVNKRISEYRDITQNHGKEANEHDFISYEVHTNEMLELGTQVVFRQKELFVCEAVSVMTEGILQHAYVLAPRQGLVVPTAYNTAIIGLSLQGIILHVKRDQVKVHLEIDDEQHPQEASWFPYSTIFASEDNTGWYCMPEVGDSIRIYFPNSREERAIAISSVRREAPDAARQPEDPMCNPDIPYLKTKHGQIIKFLPTGIEIMANAGVYIKLTDDGVITVASPNKIHFSSTEEISFEAPDIKVAAGKSLKMECQGNSIEIKEGEIKISGSQVKTN</sequence>
<dbReference type="Pfam" id="PF04717">
    <property type="entry name" value="Phage_base_V"/>
    <property type="match status" value="1"/>
</dbReference>
<dbReference type="OrthoDB" id="95423at2"/>
<dbReference type="AlphaFoldDB" id="A0A081NXL1"/>
<organism evidence="2 3">
    <name type="scientific">Paenibacillus tyrfis</name>
    <dbReference type="NCBI Taxonomy" id="1501230"/>
    <lineage>
        <taxon>Bacteria</taxon>
        <taxon>Bacillati</taxon>
        <taxon>Bacillota</taxon>
        <taxon>Bacilli</taxon>
        <taxon>Bacillales</taxon>
        <taxon>Paenibacillaceae</taxon>
        <taxon>Paenibacillus</taxon>
    </lineage>
</organism>
<feature type="domain" description="Gp5/Type VI secretion system Vgr protein OB-fold" evidence="1">
    <location>
        <begin position="299"/>
        <end position="360"/>
    </location>
</feature>
<proteinExistence type="predicted"/>
<reference evidence="2 3" key="1">
    <citation type="submission" date="2014-06" db="EMBL/GenBank/DDBJ databases">
        <title>Draft genome sequence of Paenibacillus sp. MSt1.</title>
        <authorList>
            <person name="Aw Y.K."/>
            <person name="Ong K.S."/>
            <person name="Gan H.M."/>
            <person name="Lee S.M."/>
        </authorList>
    </citation>
    <scope>NUCLEOTIDE SEQUENCE [LARGE SCALE GENOMIC DNA]</scope>
    <source>
        <strain evidence="2 3">MSt1</strain>
    </source>
</reference>
<comment type="caution">
    <text evidence="2">The sequence shown here is derived from an EMBL/GenBank/DDBJ whole genome shotgun (WGS) entry which is preliminary data.</text>
</comment>
<accession>A0A081NXL1</accession>
<dbReference type="Gene3D" id="2.30.110.50">
    <property type="match status" value="1"/>
</dbReference>
<gene>
    <name evidence="2" type="ORF">ET33_17625</name>
</gene>
<dbReference type="SUPFAM" id="SSF69255">
    <property type="entry name" value="gp5 N-terminal domain-like"/>
    <property type="match status" value="1"/>
</dbReference>
<evidence type="ECO:0000259" key="1">
    <source>
        <dbReference type="Pfam" id="PF04717"/>
    </source>
</evidence>
<dbReference type="EMBL" id="JNVM01000024">
    <property type="protein sequence ID" value="KEQ23184.1"/>
    <property type="molecule type" value="Genomic_DNA"/>
</dbReference>
<protein>
    <recommendedName>
        <fullName evidence="1">Gp5/Type VI secretion system Vgr protein OB-fold domain-containing protein</fullName>
    </recommendedName>
</protein>
<dbReference type="Proteomes" id="UP000028123">
    <property type="component" value="Unassembled WGS sequence"/>
</dbReference>